<gene>
    <name evidence="2" type="ORF">PPNO1_LOCUS5656</name>
</gene>
<proteinExistence type="predicted"/>
<dbReference type="OrthoDB" id="3235083at2759"/>
<keyword evidence="3" id="KW-1185">Reference proteome</keyword>
<evidence type="ECO:0000313" key="3">
    <source>
        <dbReference type="Proteomes" id="UP000838763"/>
    </source>
</evidence>
<feature type="region of interest" description="Disordered" evidence="1">
    <location>
        <begin position="897"/>
        <end position="921"/>
    </location>
</feature>
<feature type="compositionally biased region" description="Polar residues" evidence="1">
    <location>
        <begin position="861"/>
        <end position="871"/>
    </location>
</feature>
<accession>A0A9P1H644</accession>
<evidence type="ECO:0000313" key="2">
    <source>
        <dbReference type="EMBL" id="CAI4215984.1"/>
    </source>
</evidence>
<dbReference type="AlphaFoldDB" id="A0A9P1H644"/>
<comment type="caution">
    <text evidence="2">The sequence shown here is derived from an EMBL/GenBank/DDBJ whole genome shotgun (WGS) entry which is preliminary data.</text>
</comment>
<dbReference type="EMBL" id="CALLCH030000014">
    <property type="protein sequence ID" value="CAI4215984.1"/>
    <property type="molecule type" value="Genomic_DNA"/>
</dbReference>
<protein>
    <submittedName>
        <fullName evidence="2">Uncharacterized protein</fullName>
    </submittedName>
</protein>
<reference evidence="2" key="1">
    <citation type="submission" date="2022-11" db="EMBL/GenBank/DDBJ databases">
        <authorList>
            <person name="Scott C."/>
            <person name="Bruce N."/>
        </authorList>
    </citation>
    <scope>NUCLEOTIDE SEQUENCE</scope>
</reference>
<sequence length="1156" mass="125333">MEVFVETELLENRKHAVVMAPDVAFEVRSSSTGWTRRNLSGPLAARHPGAAIRAKSFDLSQNKQTLAYDLALVVTAQGNDYLYLSLGNKHTEEEWENGVVWEAVPFDSTAHAAPSPLVIAGVYLMNLPPKTGTTPVQNCFVDILRRADDPLKLLDRYYIDLKYTPRWNRHTLPIDLGAGSVQSALGRRPADSSPGIYTFGNVGASSQLIYQPQYTTRTSLVPPRPTRLMMPSDPTAIASALSSTGSTNLFLAASGGLYLFTPEKQTDAAEPVLAVPASFGGRNVLGRVLSLHASTVGKTTAVWALNTQGQLIYMTCAAGKEATPSEWSAPLPIGSQVESFAFYINRAVGESNVVFCNGAAGTLQQLTQDPTTLSWQSSSILLPPTEVEDVSTFDSFTTQITVQKNGVPASNLAVLLISDTAVSFQANDLYTVLEPNKPVPINTDASGILTVIQEATSLASATCFRVRIPESQMPDILVDPLAPVMKKLAQIQSGGDFEKFPGFVAGDLRADLPISAASTAVNLSPVTSPSSLSVTLNGGSITNASKGPSASTQPSPKPVKKLKSGGFMQALAQGFEAISMQFVKMLEGGWKILIEIKDAIVEIAVALRDEISSLFDRALDWIKATWKKIKEKLLDIFWPWPDIKRTKNVYKAVFTCTTNSVIDGITNIEPLKRGPTAKRGKTAGEIERERAKNEVEKNPKANFFSYHLMNGVQQVTGETDKNAITNVVANQIGELFNNLYELIDEQTEIFAGSVSDIKHIIDNFGNMEVLDILIALVAIVGDVVVKTAGNVVDKLIKLMKLVIQGFLNIMNAEIKLPIISTVYKEFVGSKLTLLDLVCLIAAVPTTMMCKVLTGGKAPLTTTSAQTQSSHCDGQRQRSRPGDSFMSFAVVRDPNAAFATAEQQQPEPESQPTTASAPSSLADRANQKLGDRNGRTDFALAMVAYISSQIYSRLKFMQLAKEKGKAHRSSKSTPSPGGFSATIDKLCTLFYIGVLVPNATSFDPSWELNSWSYANGTIAVICFLKAVADCFDWDTLANVNGGYVLRKSEWDTHKPGEAMYPAQYWKGYISPVLDTAISLAWSVTTTAQFIKTEDKKPDVWLGYTYNMCGNIGGLMSCLLVEKVPEQAQLVGAVGVQVGMHYYGMFALAQALAMLYQE</sequence>
<evidence type="ECO:0000256" key="1">
    <source>
        <dbReference type="SAM" id="MobiDB-lite"/>
    </source>
</evidence>
<name>A0A9P1H644_9PEZI</name>
<feature type="region of interest" description="Disordered" evidence="1">
    <location>
        <begin position="861"/>
        <end position="880"/>
    </location>
</feature>
<organism evidence="2 3">
    <name type="scientific">Parascedosporium putredinis</name>
    <dbReference type="NCBI Taxonomy" id="1442378"/>
    <lineage>
        <taxon>Eukaryota</taxon>
        <taxon>Fungi</taxon>
        <taxon>Dikarya</taxon>
        <taxon>Ascomycota</taxon>
        <taxon>Pezizomycotina</taxon>
        <taxon>Sordariomycetes</taxon>
        <taxon>Hypocreomycetidae</taxon>
        <taxon>Microascales</taxon>
        <taxon>Microascaceae</taxon>
        <taxon>Parascedosporium</taxon>
    </lineage>
</organism>
<feature type="compositionally biased region" description="Low complexity" evidence="1">
    <location>
        <begin position="898"/>
        <end position="914"/>
    </location>
</feature>
<dbReference type="Proteomes" id="UP000838763">
    <property type="component" value="Unassembled WGS sequence"/>
</dbReference>